<sequence>MRVAESEALEQLEQVALYEGKRNASEHRGIHEFLEILVQKLKNQLDSIQLELYAGISLALIMKVYIGKIYFQDEIEYQSQI</sequence>
<accession>A0A6B0S0W8</accession>
<evidence type="ECO:0000313" key="1">
    <source>
        <dbReference type="EMBL" id="MXQ93894.1"/>
    </source>
</evidence>
<dbReference type="Proteomes" id="UP000322234">
    <property type="component" value="Unassembled WGS sequence"/>
</dbReference>
<comment type="caution">
    <text evidence="1">The sequence shown here is derived from an EMBL/GenBank/DDBJ whole genome shotgun (WGS) entry which is preliminary data.</text>
</comment>
<reference evidence="1" key="1">
    <citation type="submission" date="2019-10" db="EMBL/GenBank/DDBJ databases">
        <title>The sequence and de novo assembly of the wild yak genome.</title>
        <authorList>
            <person name="Liu Y."/>
        </authorList>
    </citation>
    <scope>NUCLEOTIDE SEQUENCE [LARGE SCALE GENOMIC DNA]</scope>
    <source>
        <strain evidence="1">WY2019</strain>
    </source>
</reference>
<organism evidence="1 2">
    <name type="scientific">Bos mutus</name>
    <name type="common">wild yak</name>
    <dbReference type="NCBI Taxonomy" id="72004"/>
    <lineage>
        <taxon>Eukaryota</taxon>
        <taxon>Metazoa</taxon>
        <taxon>Chordata</taxon>
        <taxon>Craniata</taxon>
        <taxon>Vertebrata</taxon>
        <taxon>Euteleostomi</taxon>
        <taxon>Mammalia</taxon>
        <taxon>Eutheria</taxon>
        <taxon>Laurasiatheria</taxon>
        <taxon>Artiodactyla</taxon>
        <taxon>Ruminantia</taxon>
        <taxon>Pecora</taxon>
        <taxon>Bovidae</taxon>
        <taxon>Bovinae</taxon>
        <taxon>Bos</taxon>
    </lineage>
</organism>
<evidence type="ECO:0000313" key="2">
    <source>
        <dbReference type="Proteomes" id="UP000322234"/>
    </source>
</evidence>
<gene>
    <name evidence="1" type="ORF">E5288_WYG022056</name>
</gene>
<proteinExistence type="predicted"/>
<dbReference type="AlphaFoldDB" id="A0A6B0S0W8"/>
<dbReference type="EMBL" id="VBQZ03000101">
    <property type="protein sequence ID" value="MXQ93894.1"/>
    <property type="molecule type" value="Genomic_DNA"/>
</dbReference>
<keyword evidence="2" id="KW-1185">Reference proteome</keyword>
<protein>
    <submittedName>
        <fullName evidence="1">Uncharacterized protein</fullName>
    </submittedName>
</protein>
<name>A0A6B0S0W8_9CETA</name>